<reference evidence="1 2" key="1">
    <citation type="submission" date="2021-03" db="EMBL/GenBank/DDBJ databases">
        <title>Complete Genome Sequences of Two Lysobacter Strains Isolated from Sea Water (Lysobacter caseinilyticus) and Soil (Lysobacter helvus) in South Korea.</title>
        <authorList>
            <person name="Watanabe Y."/>
            <person name="Arakawa K."/>
        </authorList>
    </citation>
    <scope>NUCLEOTIDE SEQUENCE [LARGE SCALE GENOMIC DNA]</scope>
    <source>
        <strain evidence="1 2">KVB24</strain>
    </source>
</reference>
<organism evidence="1 2">
    <name type="scientific">Noviluteimonas caseinilytica</name>
    <dbReference type="NCBI Taxonomy" id="2675101"/>
    <lineage>
        <taxon>Bacteria</taxon>
        <taxon>Pseudomonadati</taxon>
        <taxon>Pseudomonadota</taxon>
        <taxon>Gammaproteobacteria</taxon>
        <taxon>Lysobacterales</taxon>
        <taxon>Lysobacteraceae</taxon>
        <taxon>Noviluteimonas</taxon>
    </lineage>
</organism>
<accession>A0ABM7Q244</accession>
<dbReference type="Proteomes" id="UP000681317">
    <property type="component" value="Chromosome"/>
</dbReference>
<evidence type="ECO:0000313" key="2">
    <source>
        <dbReference type="Proteomes" id="UP000681317"/>
    </source>
</evidence>
<name>A0ABM7Q244_9GAMM</name>
<dbReference type="EMBL" id="AP024545">
    <property type="protein sequence ID" value="BCT91298.1"/>
    <property type="molecule type" value="Genomic_DNA"/>
</dbReference>
<keyword evidence="2" id="KW-1185">Reference proteome</keyword>
<evidence type="ECO:0000313" key="1">
    <source>
        <dbReference type="EMBL" id="BCT91298.1"/>
    </source>
</evidence>
<sequence>MIAAALGLSCVVAWWQRPAPQVLPSRVDAAVASDAPLPRRAAMIGSTLPDAFSSMDALPVAVVDGGGLGGRDLRLTESLDAAIAAHGADAWLVYDMEAYAFMACGIAKRLADQPERLDHNRAWAIDYVLRACTGYDEKKYTPFLRGMAPDVMFAREMGEPIADALALDDLRTAVTSAQLTPASNQLFRSGKFPVAIPQHLSDGERMEAFELAVVPIRCRALNACGNQSLLTAMLCMQGCARGVTLEQAMRSRMSPAAIAAAMEMRRGLVRFRSAPR</sequence>
<proteinExistence type="predicted"/>
<protein>
    <submittedName>
        <fullName evidence="1">Uncharacterized protein</fullName>
    </submittedName>
</protein>
<gene>
    <name evidence="1" type="ORF">LYSCAS_03220</name>
</gene>